<sequence length="87" mass="10292">HVHISDSNLSIRDLQQNKVWNLNGLYTMILKNIRQTIMSMPFWLDPTIKDLWTLAPNITGEYFVNCAYKWLNDISSRDKNLPHCSWI</sequence>
<proteinExistence type="predicted"/>
<reference evidence="1" key="1">
    <citation type="journal article" date="2012" name="Nat. Biotechnol.">
        <title>Draft genome sequence of pigeonpea (Cajanus cajan), an orphan legume crop of resource-poor farmers.</title>
        <authorList>
            <person name="Varshney R.K."/>
            <person name="Chen W."/>
            <person name="Li Y."/>
            <person name="Bharti A.K."/>
            <person name="Saxena R.K."/>
            <person name="Schlueter J.A."/>
            <person name="Donoghue M.T."/>
            <person name="Azam S."/>
            <person name="Fan G."/>
            <person name="Whaley A.M."/>
            <person name="Farmer A.D."/>
            <person name="Sheridan J."/>
            <person name="Iwata A."/>
            <person name="Tuteja R."/>
            <person name="Penmetsa R.V."/>
            <person name="Wu W."/>
            <person name="Upadhyaya H.D."/>
            <person name="Yang S.P."/>
            <person name="Shah T."/>
            <person name="Saxena K.B."/>
            <person name="Michael T."/>
            <person name="McCombie W.R."/>
            <person name="Yang B."/>
            <person name="Zhang G."/>
            <person name="Yang H."/>
            <person name="Wang J."/>
            <person name="Spillane C."/>
            <person name="Cook D.R."/>
            <person name="May G.D."/>
            <person name="Xu X."/>
            <person name="Jackson S.A."/>
        </authorList>
    </citation>
    <scope>NUCLEOTIDE SEQUENCE [LARGE SCALE GENOMIC DNA]</scope>
</reference>
<feature type="non-terminal residue" evidence="1">
    <location>
        <position position="1"/>
    </location>
</feature>
<keyword evidence="2" id="KW-1185">Reference proteome</keyword>
<gene>
    <name evidence="1" type="ORF">KK1_028599</name>
</gene>
<accession>A0A151S4E5</accession>
<dbReference type="Proteomes" id="UP000075243">
    <property type="component" value="Unassembled WGS sequence"/>
</dbReference>
<dbReference type="AlphaFoldDB" id="A0A151S4E5"/>
<evidence type="ECO:0000313" key="1">
    <source>
        <dbReference type="EMBL" id="KYP49628.1"/>
    </source>
</evidence>
<dbReference type="EMBL" id="KQ483472">
    <property type="protein sequence ID" value="KYP49628.1"/>
    <property type="molecule type" value="Genomic_DNA"/>
</dbReference>
<evidence type="ECO:0000313" key="2">
    <source>
        <dbReference type="Proteomes" id="UP000075243"/>
    </source>
</evidence>
<protein>
    <submittedName>
        <fullName evidence="1">Uncharacterized protein</fullName>
    </submittedName>
</protein>
<dbReference type="Gramene" id="C.cajan_26655.t">
    <property type="protein sequence ID" value="C.cajan_26655.t.cds1"/>
    <property type="gene ID" value="C.cajan_26655"/>
</dbReference>
<name>A0A151S4E5_CAJCA</name>
<organism evidence="1 2">
    <name type="scientific">Cajanus cajan</name>
    <name type="common">Pigeon pea</name>
    <name type="synonym">Cajanus indicus</name>
    <dbReference type="NCBI Taxonomy" id="3821"/>
    <lineage>
        <taxon>Eukaryota</taxon>
        <taxon>Viridiplantae</taxon>
        <taxon>Streptophyta</taxon>
        <taxon>Embryophyta</taxon>
        <taxon>Tracheophyta</taxon>
        <taxon>Spermatophyta</taxon>
        <taxon>Magnoliopsida</taxon>
        <taxon>eudicotyledons</taxon>
        <taxon>Gunneridae</taxon>
        <taxon>Pentapetalae</taxon>
        <taxon>rosids</taxon>
        <taxon>fabids</taxon>
        <taxon>Fabales</taxon>
        <taxon>Fabaceae</taxon>
        <taxon>Papilionoideae</taxon>
        <taxon>50 kb inversion clade</taxon>
        <taxon>NPAAA clade</taxon>
        <taxon>indigoferoid/millettioid clade</taxon>
        <taxon>Phaseoleae</taxon>
        <taxon>Cajanus</taxon>
    </lineage>
</organism>